<dbReference type="InterPro" id="IPR036237">
    <property type="entry name" value="Xyl_isomerase-like_sf"/>
</dbReference>
<evidence type="ECO:0000313" key="2">
    <source>
        <dbReference type="EMBL" id="SMC91700.1"/>
    </source>
</evidence>
<accession>A0A1W2D2J7</accession>
<dbReference type="PANTHER" id="PTHR12110:SF47">
    <property type="match status" value="1"/>
</dbReference>
<evidence type="ECO:0000259" key="1">
    <source>
        <dbReference type="Pfam" id="PF01261"/>
    </source>
</evidence>
<name>A0A1W2D2J7_KIBAR</name>
<gene>
    <name evidence="2" type="ORF">SAMN05661093_02777</name>
</gene>
<keyword evidence="2" id="KW-0413">Isomerase</keyword>
<dbReference type="PANTHER" id="PTHR12110">
    <property type="entry name" value="HYDROXYPYRUVATE ISOMERASE"/>
    <property type="match status" value="1"/>
</dbReference>
<dbReference type="InterPro" id="IPR013022">
    <property type="entry name" value="Xyl_isomerase-like_TIM-brl"/>
</dbReference>
<sequence>MAPIQVGLSTASVWPQNAAAGFQIAGALGYDGVEVMVWADAISQDVDALRRCARNHGVPVLAVHAPCLLITQRVWSPDPEVRLRRAVEAAMDLNAPTVVVHPPFRWQRRYADKFSDLVASLEDESGVAIAVENMFPVKPLARARSVSAFKPSIDPTEAGHRHYTIDLSHTAAAQEDALALAKRMGTGLKHVHLADGTGLPRDEHLVPGRGNQPCAELLETLTANGFDGQVVLETNTRSARNPAERAKDLAEALLFARLHLHQGNNDAVESEASESSR</sequence>
<keyword evidence="3" id="KW-1185">Reference proteome</keyword>
<dbReference type="Pfam" id="PF01261">
    <property type="entry name" value="AP_endonuc_2"/>
    <property type="match status" value="1"/>
</dbReference>
<dbReference type="SUPFAM" id="SSF51658">
    <property type="entry name" value="Xylose isomerase-like"/>
    <property type="match status" value="1"/>
</dbReference>
<dbReference type="GO" id="GO:0016853">
    <property type="term" value="F:isomerase activity"/>
    <property type="evidence" value="ECO:0007669"/>
    <property type="project" value="UniProtKB-KW"/>
</dbReference>
<proteinExistence type="predicted"/>
<evidence type="ECO:0000313" key="3">
    <source>
        <dbReference type="Proteomes" id="UP000192674"/>
    </source>
</evidence>
<organism evidence="2 3">
    <name type="scientific">Kibdelosporangium aridum</name>
    <dbReference type="NCBI Taxonomy" id="2030"/>
    <lineage>
        <taxon>Bacteria</taxon>
        <taxon>Bacillati</taxon>
        <taxon>Actinomycetota</taxon>
        <taxon>Actinomycetes</taxon>
        <taxon>Pseudonocardiales</taxon>
        <taxon>Pseudonocardiaceae</taxon>
        <taxon>Kibdelosporangium</taxon>
    </lineage>
</organism>
<protein>
    <submittedName>
        <fullName evidence="2">Sugar phosphate isomerase/epimerase</fullName>
    </submittedName>
</protein>
<dbReference type="InterPro" id="IPR050312">
    <property type="entry name" value="IolE/XylAMocC-like"/>
</dbReference>
<dbReference type="EMBL" id="FWXV01000002">
    <property type="protein sequence ID" value="SMC91700.1"/>
    <property type="molecule type" value="Genomic_DNA"/>
</dbReference>
<dbReference type="AlphaFoldDB" id="A0A1W2D2J7"/>
<feature type="domain" description="Xylose isomerase-like TIM barrel" evidence="1">
    <location>
        <begin position="22"/>
        <end position="252"/>
    </location>
</feature>
<dbReference type="Gene3D" id="3.20.20.150">
    <property type="entry name" value="Divalent-metal-dependent TIM barrel enzymes"/>
    <property type="match status" value="1"/>
</dbReference>
<dbReference type="Proteomes" id="UP000192674">
    <property type="component" value="Unassembled WGS sequence"/>
</dbReference>
<reference evidence="2 3" key="1">
    <citation type="submission" date="2017-04" db="EMBL/GenBank/DDBJ databases">
        <authorList>
            <person name="Afonso C.L."/>
            <person name="Miller P.J."/>
            <person name="Scott M.A."/>
            <person name="Spackman E."/>
            <person name="Goraichik I."/>
            <person name="Dimitrov K.M."/>
            <person name="Suarez D.L."/>
            <person name="Swayne D.E."/>
        </authorList>
    </citation>
    <scope>NUCLEOTIDE SEQUENCE [LARGE SCALE GENOMIC DNA]</scope>
    <source>
        <strain evidence="2 3">DSM 43828</strain>
    </source>
</reference>